<keyword evidence="4" id="KW-1185">Reference proteome</keyword>
<dbReference type="SUPFAM" id="SSF55008">
    <property type="entry name" value="HMA, heavy metal-associated domain"/>
    <property type="match status" value="1"/>
</dbReference>
<sequence length="70" mass="7325">MTTTTCSVPEVSCETCKNAIEGAVGQVAGVAAVEVDVPAKTVTVRHDDRVGPDQLVEVIEDQGYDVAGHR</sequence>
<reference evidence="3 4" key="1">
    <citation type="submission" date="2017-12" db="EMBL/GenBank/DDBJ databases">
        <title>Sequencing the genomes of 1000 Actinobacteria strains.</title>
        <authorList>
            <person name="Klenk H.-P."/>
        </authorList>
    </citation>
    <scope>NUCLEOTIDE SEQUENCE [LARGE SCALE GENOMIC DNA]</scope>
    <source>
        <strain evidence="3 4">DSM 45165</strain>
    </source>
</reference>
<proteinExistence type="predicted"/>
<dbReference type="Gene3D" id="3.30.70.100">
    <property type="match status" value="1"/>
</dbReference>
<dbReference type="Proteomes" id="UP000233750">
    <property type="component" value="Unassembled WGS sequence"/>
</dbReference>
<gene>
    <name evidence="3" type="ORF">ATK30_4929</name>
</gene>
<dbReference type="PROSITE" id="PS50846">
    <property type="entry name" value="HMA_2"/>
    <property type="match status" value="1"/>
</dbReference>
<dbReference type="PROSITE" id="PS01047">
    <property type="entry name" value="HMA_1"/>
    <property type="match status" value="1"/>
</dbReference>
<comment type="caution">
    <text evidence="3">The sequence shown here is derived from an EMBL/GenBank/DDBJ whole genome shotgun (WGS) entry which is preliminary data.</text>
</comment>
<protein>
    <submittedName>
        <fullName evidence="3">Copper chaperone/mercuric ion binding protein</fullName>
    </submittedName>
</protein>
<dbReference type="CDD" id="cd00371">
    <property type="entry name" value="HMA"/>
    <property type="match status" value="1"/>
</dbReference>
<accession>A0A2N3WJL3</accession>
<name>A0A2N3WJL3_9PSEU</name>
<dbReference type="InterPro" id="IPR006121">
    <property type="entry name" value="HMA_dom"/>
</dbReference>
<keyword evidence="1" id="KW-0479">Metal-binding</keyword>
<feature type="domain" description="HMA" evidence="2">
    <location>
        <begin position="2"/>
        <end position="67"/>
    </location>
</feature>
<organism evidence="3 4">
    <name type="scientific">Amycolatopsis echigonensis</name>
    <dbReference type="NCBI Taxonomy" id="2576905"/>
    <lineage>
        <taxon>Bacteria</taxon>
        <taxon>Bacillati</taxon>
        <taxon>Actinomycetota</taxon>
        <taxon>Actinomycetes</taxon>
        <taxon>Pseudonocardiales</taxon>
        <taxon>Pseudonocardiaceae</taxon>
        <taxon>Amycolatopsis</taxon>
    </lineage>
</organism>
<evidence type="ECO:0000313" key="4">
    <source>
        <dbReference type="Proteomes" id="UP000233750"/>
    </source>
</evidence>
<dbReference type="RefSeq" id="WP_013673481.1">
    <property type="nucleotide sequence ID" value="NZ_PJMY01000003.1"/>
</dbReference>
<dbReference type="EMBL" id="PJMY01000003">
    <property type="protein sequence ID" value="PKV94060.1"/>
    <property type="molecule type" value="Genomic_DNA"/>
</dbReference>
<evidence type="ECO:0000259" key="2">
    <source>
        <dbReference type="PROSITE" id="PS50846"/>
    </source>
</evidence>
<evidence type="ECO:0000313" key="3">
    <source>
        <dbReference type="EMBL" id="PKV94060.1"/>
    </source>
</evidence>
<dbReference type="GO" id="GO:0046872">
    <property type="term" value="F:metal ion binding"/>
    <property type="evidence" value="ECO:0007669"/>
    <property type="project" value="UniProtKB-KW"/>
</dbReference>
<dbReference type="OrthoDB" id="9813965at2"/>
<dbReference type="Pfam" id="PF00403">
    <property type="entry name" value="HMA"/>
    <property type="match status" value="1"/>
</dbReference>
<dbReference type="AlphaFoldDB" id="A0A2N3WJL3"/>
<dbReference type="InterPro" id="IPR036163">
    <property type="entry name" value="HMA_dom_sf"/>
</dbReference>
<dbReference type="InterPro" id="IPR017969">
    <property type="entry name" value="Heavy-metal-associated_CS"/>
</dbReference>
<evidence type="ECO:0000256" key="1">
    <source>
        <dbReference type="ARBA" id="ARBA00022723"/>
    </source>
</evidence>